<name>A0A1A9Z2C0_GLOPL</name>
<reference evidence="2" key="1">
    <citation type="submission" date="2014-03" db="EMBL/GenBank/DDBJ databases">
        <authorList>
            <person name="Aksoy S."/>
            <person name="Warren W."/>
            <person name="Wilson R.K."/>
        </authorList>
    </citation>
    <scope>NUCLEOTIDE SEQUENCE [LARGE SCALE GENOMIC DNA]</scope>
    <source>
        <strain evidence="2">IAEA</strain>
    </source>
</reference>
<dbReference type="InterPro" id="IPR035962">
    <property type="entry name" value="Rop-like_sf"/>
</dbReference>
<evidence type="ECO:0000313" key="2">
    <source>
        <dbReference type="Proteomes" id="UP000092445"/>
    </source>
</evidence>
<dbReference type="VEuPathDB" id="VectorBase:GPAI001587"/>
<protein>
    <submittedName>
        <fullName evidence="1">Uncharacterized protein</fullName>
    </submittedName>
</protein>
<sequence>MSSRKPKRNVKLSGIELKAIISSMDKNELVEINKLVISRLITLEQLRSQQVMSYFKPGDIVKFIAKNDVEITGVIIRLNQKSVTVHSTNDQRWNVSPQLLTLLKRQVSDDNDVLRKDTQNINGYLDKPMTKQEQSALKMAGFIKSQTLVLLDKLDQLELDSCADECEELHELAEELYLHLSKELAK</sequence>
<dbReference type="PRINTS" id="PR00835">
    <property type="entry name" value="ROPREGULATRY"/>
</dbReference>
<organism evidence="1 2">
    <name type="scientific">Glossina pallidipes</name>
    <name type="common">Tsetse fly</name>
    <dbReference type="NCBI Taxonomy" id="7398"/>
    <lineage>
        <taxon>Eukaryota</taxon>
        <taxon>Metazoa</taxon>
        <taxon>Ecdysozoa</taxon>
        <taxon>Arthropoda</taxon>
        <taxon>Hexapoda</taxon>
        <taxon>Insecta</taxon>
        <taxon>Pterygota</taxon>
        <taxon>Neoptera</taxon>
        <taxon>Endopterygota</taxon>
        <taxon>Diptera</taxon>
        <taxon>Brachycera</taxon>
        <taxon>Muscomorpha</taxon>
        <taxon>Hippoboscoidea</taxon>
        <taxon>Glossinidae</taxon>
        <taxon>Glossina</taxon>
    </lineage>
</organism>
<dbReference type="Proteomes" id="UP000092445">
    <property type="component" value="Unassembled WGS sequence"/>
</dbReference>
<evidence type="ECO:0000313" key="1">
    <source>
        <dbReference type="EnsemblMetazoa" id="GPAI001587-PA"/>
    </source>
</evidence>
<reference evidence="1" key="2">
    <citation type="submission" date="2020-05" db="UniProtKB">
        <authorList>
            <consortium name="EnsemblMetazoa"/>
        </authorList>
    </citation>
    <scope>IDENTIFICATION</scope>
    <source>
        <strain evidence="1">IAEA</strain>
    </source>
</reference>
<dbReference type="AlphaFoldDB" id="A0A1A9Z2C0"/>
<keyword evidence="2" id="KW-1185">Reference proteome</keyword>
<dbReference type="Pfam" id="PF01815">
    <property type="entry name" value="Rop"/>
    <property type="match status" value="1"/>
</dbReference>
<dbReference type="Gene3D" id="1.10.287.230">
    <property type="match status" value="1"/>
</dbReference>
<proteinExistence type="predicted"/>
<accession>A0A1A9Z2C0</accession>
<dbReference type="EnsemblMetazoa" id="GPAI001587-RA">
    <property type="protein sequence ID" value="GPAI001587-PA"/>
    <property type="gene ID" value="GPAI001587"/>
</dbReference>
<dbReference type="InterPro" id="IPR000769">
    <property type="entry name" value="Regulatory_Rop"/>
</dbReference>
<dbReference type="SUPFAM" id="SSF47380">
    <property type="entry name" value="ROP protein"/>
    <property type="match status" value="1"/>
</dbReference>